<comment type="caution">
    <text evidence="3">The sequence shown here is derived from an EMBL/GenBank/DDBJ whole genome shotgun (WGS) entry which is preliminary data.</text>
</comment>
<feature type="transmembrane region" description="Helical" evidence="2">
    <location>
        <begin position="127"/>
        <end position="152"/>
    </location>
</feature>
<organism evidence="3">
    <name type="scientific">bioreactor metagenome</name>
    <dbReference type="NCBI Taxonomy" id="1076179"/>
    <lineage>
        <taxon>unclassified sequences</taxon>
        <taxon>metagenomes</taxon>
        <taxon>ecological metagenomes</taxon>
    </lineage>
</organism>
<evidence type="ECO:0000256" key="1">
    <source>
        <dbReference type="SAM" id="MobiDB-lite"/>
    </source>
</evidence>
<protein>
    <submittedName>
        <fullName evidence="3">Uncharacterized protein</fullName>
    </submittedName>
</protein>
<keyword evidence="2" id="KW-1133">Transmembrane helix</keyword>
<feature type="transmembrane region" description="Helical" evidence="2">
    <location>
        <begin position="93"/>
        <end position="115"/>
    </location>
</feature>
<keyword evidence="2" id="KW-0472">Membrane</keyword>
<name>A0A644ZFR4_9ZZZZ</name>
<feature type="region of interest" description="Disordered" evidence="1">
    <location>
        <begin position="163"/>
        <end position="189"/>
    </location>
</feature>
<sequence>MSEKVFRTMVTNKTGGQKTSRIAFYICLAVLITVIYAGSTFLNPNALDYIDPRRQQLMYITTFFIKPVTAICTLLLPALAANSGFSTSRWVKALLWTVAISINVLGIIFAVKLYWENAGLPQRFVDYGWYLFILNPGYLFVAELPLALAVAIGGRLDRGRPKDIISNPDEPPIPSLADLSQTEESPPLE</sequence>
<feature type="transmembrane region" description="Helical" evidence="2">
    <location>
        <begin position="58"/>
        <end position="81"/>
    </location>
</feature>
<dbReference type="EMBL" id="VSSQ01008747">
    <property type="protein sequence ID" value="MPM39722.1"/>
    <property type="molecule type" value="Genomic_DNA"/>
</dbReference>
<feature type="compositionally biased region" description="Polar residues" evidence="1">
    <location>
        <begin position="178"/>
        <end position="189"/>
    </location>
</feature>
<accession>A0A644ZFR4</accession>
<keyword evidence="2" id="KW-0812">Transmembrane</keyword>
<evidence type="ECO:0000256" key="2">
    <source>
        <dbReference type="SAM" id="Phobius"/>
    </source>
</evidence>
<evidence type="ECO:0000313" key="3">
    <source>
        <dbReference type="EMBL" id="MPM39722.1"/>
    </source>
</evidence>
<dbReference type="AlphaFoldDB" id="A0A644ZFR4"/>
<proteinExistence type="predicted"/>
<feature type="transmembrane region" description="Helical" evidence="2">
    <location>
        <begin position="21"/>
        <end position="38"/>
    </location>
</feature>
<reference evidence="3" key="1">
    <citation type="submission" date="2019-08" db="EMBL/GenBank/DDBJ databases">
        <authorList>
            <person name="Kucharzyk K."/>
            <person name="Murdoch R.W."/>
            <person name="Higgins S."/>
            <person name="Loffler F."/>
        </authorList>
    </citation>
    <scope>NUCLEOTIDE SEQUENCE</scope>
</reference>
<gene>
    <name evidence="3" type="ORF">SDC9_86356</name>
</gene>